<dbReference type="RefSeq" id="WP_197454457.1">
    <property type="nucleotide sequence ID" value="NZ_CP151726.1"/>
</dbReference>
<dbReference type="InterPro" id="IPR001789">
    <property type="entry name" value="Sig_transdc_resp-reg_receiver"/>
</dbReference>
<evidence type="ECO:0000313" key="3">
    <source>
        <dbReference type="EMBL" id="TWU06307.1"/>
    </source>
</evidence>
<comment type="caution">
    <text evidence="3">The sequence shown here is derived from an EMBL/GenBank/DDBJ whole genome shotgun (WGS) entry which is preliminary data.</text>
</comment>
<keyword evidence="1" id="KW-0597">Phosphoprotein</keyword>
<dbReference type="InterPro" id="IPR011006">
    <property type="entry name" value="CheY-like_superfamily"/>
</dbReference>
<evidence type="ECO:0000313" key="4">
    <source>
        <dbReference type="Proteomes" id="UP000320176"/>
    </source>
</evidence>
<feature type="modified residue" description="4-aspartylphosphate" evidence="1">
    <location>
        <position position="53"/>
    </location>
</feature>
<dbReference type="SMART" id="SM00448">
    <property type="entry name" value="REC"/>
    <property type="match status" value="1"/>
</dbReference>
<proteinExistence type="predicted"/>
<dbReference type="GO" id="GO:0000160">
    <property type="term" value="P:phosphorelay signal transduction system"/>
    <property type="evidence" value="ECO:0007669"/>
    <property type="project" value="InterPro"/>
</dbReference>
<dbReference type="PROSITE" id="PS50110">
    <property type="entry name" value="RESPONSE_REGULATORY"/>
    <property type="match status" value="1"/>
</dbReference>
<evidence type="ECO:0000256" key="1">
    <source>
        <dbReference type="PROSITE-ProRule" id="PRU00169"/>
    </source>
</evidence>
<dbReference type="Gene3D" id="3.40.50.2300">
    <property type="match status" value="1"/>
</dbReference>
<dbReference type="Proteomes" id="UP000320176">
    <property type="component" value="Unassembled WGS sequence"/>
</dbReference>
<keyword evidence="4" id="KW-1185">Reference proteome</keyword>
<protein>
    <submittedName>
        <fullName evidence="3">Chemotaxis protein CheY</fullName>
    </submittedName>
</protein>
<reference evidence="3 4" key="1">
    <citation type="submission" date="2019-02" db="EMBL/GenBank/DDBJ databases">
        <title>Deep-cultivation of Planctomycetes and their phenomic and genomic characterization uncovers novel biology.</title>
        <authorList>
            <person name="Wiegand S."/>
            <person name="Jogler M."/>
            <person name="Boedeker C."/>
            <person name="Pinto D."/>
            <person name="Vollmers J."/>
            <person name="Rivas-Marin E."/>
            <person name="Kohn T."/>
            <person name="Peeters S.H."/>
            <person name="Heuer A."/>
            <person name="Rast P."/>
            <person name="Oberbeckmann S."/>
            <person name="Bunk B."/>
            <person name="Jeske O."/>
            <person name="Meyerdierks A."/>
            <person name="Storesund J.E."/>
            <person name="Kallscheuer N."/>
            <person name="Luecker S."/>
            <person name="Lage O.M."/>
            <person name="Pohl T."/>
            <person name="Merkel B.J."/>
            <person name="Hornburger P."/>
            <person name="Mueller R.-W."/>
            <person name="Bruemmer F."/>
            <person name="Labrenz M."/>
            <person name="Spormann A.M."/>
            <person name="Op Den Camp H."/>
            <person name="Overmann J."/>
            <person name="Amann R."/>
            <person name="Jetten M.S.M."/>
            <person name="Mascher T."/>
            <person name="Medema M.H."/>
            <person name="Devos D.P."/>
            <person name="Kaster A.-K."/>
            <person name="Ovreas L."/>
            <person name="Rohde M."/>
            <person name="Galperin M.Y."/>
            <person name="Jogler C."/>
        </authorList>
    </citation>
    <scope>NUCLEOTIDE SEQUENCE [LARGE SCALE GENOMIC DNA]</scope>
    <source>
        <strain evidence="3 4">Pla52n</strain>
    </source>
</reference>
<dbReference type="PANTHER" id="PTHR43228">
    <property type="entry name" value="TWO-COMPONENT RESPONSE REGULATOR"/>
    <property type="match status" value="1"/>
</dbReference>
<dbReference type="SUPFAM" id="SSF52172">
    <property type="entry name" value="CheY-like"/>
    <property type="match status" value="1"/>
</dbReference>
<evidence type="ECO:0000259" key="2">
    <source>
        <dbReference type="PROSITE" id="PS50110"/>
    </source>
</evidence>
<sequence>MISVLVVDDSKFMARGIESILAEMGFNVVGVGHDGVQGLELFQQTRPDVTLLDVTMPNMDGLHCLQKIRELDPDAKVVMLSAVKDQDTVDRCIQSGAASFLQKPIKRTSPKDLSRLCETLECAVATTA</sequence>
<dbReference type="AlphaFoldDB" id="A0A5C6B3H4"/>
<feature type="domain" description="Response regulatory" evidence="2">
    <location>
        <begin position="3"/>
        <end position="118"/>
    </location>
</feature>
<dbReference type="Pfam" id="PF00072">
    <property type="entry name" value="Response_reg"/>
    <property type="match status" value="1"/>
</dbReference>
<dbReference type="PANTHER" id="PTHR43228:SF1">
    <property type="entry name" value="TWO-COMPONENT RESPONSE REGULATOR ARR22"/>
    <property type="match status" value="1"/>
</dbReference>
<dbReference type="InterPro" id="IPR052048">
    <property type="entry name" value="ST_Response_Regulator"/>
</dbReference>
<accession>A0A5C6B3H4</accession>
<gene>
    <name evidence="3" type="primary">cheY_1</name>
    <name evidence="3" type="ORF">Pla52n_20280</name>
</gene>
<dbReference type="EMBL" id="SJPN01000002">
    <property type="protein sequence ID" value="TWU06307.1"/>
    <property type="molecule type" value="Genomic_DNA"/>
</dbReference>
<name>A0A5C6B3H4_9BACT</name>
<organism evidence="3 4">
    <name type="scientific">Stieleria varia</name>
    <dbReference type="NCBI Taxonomy" id="2528005"/>
    <lineage>
        <taxon>Bacteria</taxon>
        <taxon>Pseudomonadati</taxon>
        <taxon>Planctomycetota</taxon>
        <taxon>Planctomycetia</taxon>
        <taxon>Pirellulales</taxon>
        <taxon>Pirellulaceae</taxon>
        <taxon>Stieleria</taxon>
    </lineage>
</organism>